<accession>A0AAW2FGV1</accession>
<organism evidence="2 3">
    <name type="scientific">Cardiocondyla obscurior</name>
    <dbReference type="NCBI Taxonomy" id="286306"/>
    <lineage>
        <taxon>Eukaryota</taxon>
        <taxon>Metazoa</taxon>
        <taxon>Ecdysozoa</taxon>
        <taxon>Arthropoda</taxon>
        <taxon>Hexapoda</taxon>
        <taxon>Insecta</taxon>
        <taxon>Pterygota</taxon>
        <taxon>Neoptera</taxon>
        <taxon>Endopterygota</taxon>
        <taxon>Hymenoptera</taxon>
        <taxon>Apocrita</taxon>
        <taxon>Aculeata</taxon>
        <taxon>Formicoidea</taxon>
        <taxon>Formicidae</taxon>
        <taxon>Myrmicinae</taxon>
        <taxon>Cardiocondyla</taxon>
    </lineage>
</organism>
<name>A0AAW2FGV1_9HYME</name>
<protein>
    <recommendedName>
        <fullName evidence="4">Histone H3</fullName>
    </recommendedName>
</protein>
<reference evidence="2 3" key="1">
    <citation type="submission" date="2023-03" db="EMBL/GenBank/DDBJ databases">
        <title>High recombination rates correlate with genetic variation in Cardiocondyla obscurior ants.</title>
        <authorList>
            <person name="Errbii M."/>
        </authorList>
    </citation>
    <scope>NUCLEOTIDE SEQUENCE [LARGE SCALE GENOMIC DNA]</scope>
    <source>
        <strain evidence="2">Alpha-2009</strain>
        <tissue evidence="2">Whole body</tissue>
    </source>
</reference>
<evidence type="ECO:0000256" key="1">
    <source>
        <dbReference type="SAM" id="MobiDB-lite"/>
    </source>
</evidence>
<evidence type="ECO:0000313" key="3">
    <source>
        <dbReference type="Proteomes" id="UP001430953"/>
    </source>
</evidence>
<dbReference type="EMBL" id="JADYXP020000011">
    <property type="protein sequence ID" value="KAL0114678.1"/>
    <property type="molecule type" value="Genomic_DNA"/>
</dbReference>
<evidence type="ECO:0000313" key="2">
    <source>
        <dbReference type="EMBL" id="KAL0114678.1"/>
    </source>
</evidence>
<keyword evidence="3" id="KW-1185">Reference proteome</keyword>
<comment type="caution">
    <text evidence="2">The sequence shown here is derived from an EMBL/GenBank/DDBJ whole genome shotgun (WGS) entry which is preliminary data.</text>
</comment>
<gene>
    <name evidence="2" type="ORF">PUN28_011758</name>
</gene>
<sequence>MVAQGGQCRRGEQLPRDGVRRAARVPVCRRCSYVVKGGGKTERVADDGDSEETTAETRTTTARRTATTTTTSGVGPTDKPLRSPGTQCPGFRSRKQPPTQLVNSP</sequence>
<feature type="compositionally biased region" description="Basic and acidic residues" evidence="1">
    <location>
        <begin position="9"/>
        <end position="20"/>
    </location>
</feature>
<feature type="region of interest" description="Disordered" evidence="1">
    <location>
        <begin position="36"/>
        <end position="105"/>
    </location>
</feature>
<feature type="compositionally biased region" description="Polar residues" evidence="1">
    <location>
        <begin position="96"/>
        <end position="105"/>
    </location>
</feature>
<dbReference type="AlphaFoldDB" id="A0AAW2FGV1"/>
<proteinExistence type="predicted"/>
<dbReference type="Proteomes" id="UP001430953">
    <property type="component" value="Unassembled WGS sequence"/>
</dbReference>
<evidence type="ECO:0008006" key="4">
    <source>
        <dbReference type="Google" id="ProtNLM"/>
    </source>
</evidence>
<feature type="region of interest" description="Disordered" evidence="1">
    <location>
        <begin position="1"/>
        <end position="23"/>
    </location>
</feature>
<feature type="compositionally biased region" description="Low complexity" evidence="1">
    <location>
        <begin position="56"/>
        <end position="71"/>
    </location>
</feature>